<feature type="region of interest" description="Disordered" evidence="14">
    <location>
        <begin position="213"/>
        <end position="256"/>
    </location>
</feature>
<evidence type="ECO:0000256" key="9">
    <source>
        <dbReference type="ARBA" id="ARBA00022842"/>
    </source>
</evidence>
<dbReference type="InterPro" id="IPR024283">
    <property type="entry name" value="TOC159_MAD"/>
</dbReference>
<evidence type="ECO:0000256" key="12">
    <source>
        <dbReference type="ARBA" id="ARBA00023136"/>
    </source>
</evidence>
<evidence type="ECO:0000256" key="4">
    <source>
        <dbReference type="ARBA" id="ARBA00022640"/>
    </source>
</evidence>
<keyword evidence="10" id="KW-0653">Protein transport</keyword>
<dbReference type="InterPro" id="IPR027417">
    <property type="entry name" value="P-loop_NTPase"/>
</dbReference>
<reference evidence="17" key="2">
    <citation type="submission" date="2022-01" db="EMBL/GenBank/DDBJ databases">
        <authorList>
            <person name="Yamashiro T."/>
            <person name="Shiraishi A."/>
            <person name="Satake H."/>
            <person name="Nakayama K."/>
        </authorList>
    </citation>
    <scope>NUCLEOTIDE SEQUENCE</scope>
</reference>
<name>A0ABQ5DFW7_9ASTR</name>
<dbReference type="Gene3D" id="3.40.50.300">
    <property type="entry name" value="P-loop containing nucleotide triphosphate hydrolases"/>
    <property type="match status" value="2"/>
</dbReference>
<reference evidence="17" key="1">
    <citation type="journal article" date="2022" name="Int. J. Mol. Sci.">
        <title>Draft Genome of Tanacetum Coccineum: Genomic Comparison of Closely Related Tanacetum-Family Plants.</title>
        <authorList>
            <person name="Yamashiro T."/>
            <person name="Shiraishi A."/>
            <person name="Nakayama K."/>
            <person name="Satake H."/>
        </authorList>
    </citation>
    <scope>NUCLEOTIDE SEQUENCE</scope>
</reference>
<keyword evidence="6" id="KW-0479">Metal-binding</keyword>
<evidence type="ECO:0000256" key="10">
    <source>
        <dbReference type="ARBA" id="ARBA00022927"/>
    </source>
</evidence>
<comment type="subcellular location">
    <subcellularLocation>
        <location evidence="13">Plastid</location>
        <location evidence="13">Chloroplast outer membrane</location>
        <topology evidence="13">Single-pass membrane protein</topology>
    </subcellularLocation>
</comment>
<keyword evidence="8" id="KW-1002">Plastid outer membrane</keyword>
<evidence type="ECO:0000256" key="6">
    <source>
        <dbReference type="ARBA" id="ARBA00022723"/>
    </source>
</evidence>
<protein>
    <submittedName>
        <fullName evidence="17">Translocase of chloroplast 120, chloroplastic-like protein</fullName>
    </submittedName>
</protein>
<evidence type="ECO:0000256" key="1">
    <source>
        <dbReference type="ARBA" id="ARBA00001946"/>
    </source>
</evidence>
<keyword evidence="18" id="KW-1185">Reference proteome</keyword>
<feature type="region of interest" description="Disordered" evidence="14">
    <location>
        <begin position="476"/>
        <end position="518"/>
    </location>
</feature>
<evidence type="ECO:0000259" key="16">
    <source>
        <dbReference type="Pfam" id="PF15072"/>
    </source>
</evidence>
<keyword evidence="3" id="KW-0150">Chloroplast</keyword>
<evidence type="ECO:0000256" key="11">
    <source>
        <dbReference type="ARBA" id="ARBA00022989"/>
    </source>
</evidence>
<evidence type="ECO:0000256" key="2">
    <source>
        <dbReference type="ARBA" id="ARBA00022448"/>
    </source>
</evidence>
<dbReference type="PANTHER" id="PTHR10903:SF135">
    <property type="entry name" value="TRANSLOCASE OF CHLOROPLAST 120, CHLOROPLASTIC-RELATED"/>
    <property type="match status" value="1"/>
</dbReference>
<evidence type="ECO:0000259" key="15">
    <source>
        <dbReference type="Pfam" id="PF11886"/>
    </source>
</evidence>
<keyword evidence="2" id="KW-0813">Transport</keyword>
<keyword evidence="9" id="KW-0460">Magnesium</keyword>
<sequence>MAGFLSKLVTKIYLVLTTVDEPRCNAGRTFKVAHQNVLTTRTMDDEDAPGLKALLTFKLVALDNVSKTFHIIPSSKSCDYVLNTLMQVIRRDAVFLRFQVIVLQLEFLMLKDNEAKVLNVSDAIEENNAFDATSSHLTELEANEVVNDGDMELLTDVESTSGIDARDQASELVLVDGKQDDAEVVGVADEQNSNEQIKFRKWEFQAMPVMELNSDSHSAKSVAPHPARGSNLKDDPKPKETPTPNSRPNTPPTLRPFLAPVLTRPAGIGRSAPLLEPAHRVAQSKANGMLGLVKQLRGRTGGRVAAFSFERANAMAEQLEAAGQEPLEFSCTIMVLGKMGVGKSATINSIFDESVKKFIQKSPPDIVLYLDRLDMQSRDDIPLLRTITDIFGQSIWFNAIVVLTHAASAPPEGPMACGDMRLMNPVSLVENHSVCRTNRNGQRVLPNGQVWKPHLLLLSFASKILVEANLLLKPQDSPPMEQRSHPLKLPQEQFGDDNDDALDDDIDESSDEESSKYDELPPFKREKLFMKKQLKEEKKRRKIMKKMAEGEVITRGDVAYGGSLEATLRDKDFPLGRFLSTIGLSVMDWHGDLTLGWNAQSQIPIGRSTNLIGRVNLNNKGSGQVSVSLNSSDQLQIALAALVPLIEESYVVYAAGLQPVDAQHDLQSTIYEVDLDRILQCIHLYLQELGIEEIRRRVWAIANDLHIVKIVLYELVKLHGTAIKGRAPDSVVAIDGILGSGLGCDSLTNDAGIGQGLMLVKETSKGEVAENCRSLTHIVGHAGIVQTAKLRKLVDTREGGEESVMSTQEYIIKVIEDVDVNKCLKNGKLEKVVAVIKSCTPNALADLTVTLKDLSGTIFGTIHYKVLTE</sequence>
<comment type="cofactor">
    <cofactor evidence="1">
        <name>Mg(2+)</name>
        <dbReference type="ChEBI" id="CHEBI:18420"/>
    </cofactor>
</comment>
<dbReference type="EMBL" id="BQNB010015200">
    <property type="protein sequence ID" value="GJT37156.1"/>
    <property type="molecule type" value="Genomic_DNA"/>
</dbReference>
<evidence type="ECO:0000256" key="13">
    <source>
        <dbReference type="ARBA" id="ARBA00023766"/>
    </source>
</evidence>
<keyword evidence="7" id="KW-0378">Hydrolase</keyword>
<evidence type="ECO:0000313" key="17">
    <source>
        <dbReference type="EMBL" id="GJT37156.1"/>
    </source>
</evidence>
<dbReference type="InterPro" id="IPR045058">
    <property type="entry name" value="GIMA/IAN/Toc"/>
</dbReference>
<evidence type="ECO:0000256" key="5">
    <source>
        <dbReference type="ARBA" id="ARBA00022692"/>
    </source>
</evidence>
<accession>A0ABQ5DFW7</accession>
<feature type="compositionally biased region" description="Basic and acidic residues" evidence="14">
    <location>
        <begin position="231"/>
        <end position="240"/>
    </location>
</feature>
<keyword evidence="5" id="KW-0812">Transmembrane</keyword>
<evidence type="ECO:0000313" key="18">
    <source>
        <dbReference type="Proteomes" id="UP001151760"/>
    </source>
</evidence>
<dbReference type="InterPro" id="IPR058570">
    <property type="entry name" value="HROB_OB"/>
</dbReference>
<evidence type="ECO:0000256" key="7">
    <source>
        <dbReference type="ARBA" id="ARBA00022801"/>
    </source>
</evidence>
<feature type="domain" description="Homologous recombination OB-fold protein OB-fold" evidence="16">
    <location>
        <begin position="828"/>
        <end position="868"/>
    </location>
</feature>
<organism evidence="17 18">
    <name type="scientific">Tanacetum coccineum</name>
    <dbReference type="NCBI Taxonomy" id="301880"/>
    <lineage>
        <taxon>Eukaryota</taxon>
        <taxon>Viridiplantae</taxon>
        <taxon>Streptophyta</taxon>
        <taxon>Embryophyta</taxon>
        <taxon>Tracheophyta</taxon>
        <taxon>Spermatophyta</taxon>
        <taxon>Magnoliopsida</taxon>
        <taxon>eudicotyledons</taxon>
        <taxon>Gunneridae</taxon>
        <taxon>Pentapetalae</taxon>
        <taxon>asterids</taxon>
        <taxon>campanulids</taxon>
        <taxon>Asterales</taxon>
        <taxon>Asteraceae</taxon>
        <taxon>Asteroideae</taxon>
        <taxon>Anthemideae</taxon>
        <taxon>Anthemidinae</taxon>
        <taxon>Tanacetum</taxon>
    </lineage>
</organism>
<evidence type="ECO:0000256" key="14">
    <source>
        <dbReference type="SAM" id="MobiDB-lite"/>
    </source>
</evidence>
<evidence type="ECO:0000256" key="8">
    <source>
        <dbReference type="ARBA" id="ARBA00022805"/>
    </source>
</evidence>
<keyword evidence="4" id="KW-0934">Plastid</keyword>
<dbReference type="Proteomes" id="UP001151760">
    <property type="component" value="Unassembled WGS sequence"/>
</dbReference>
<gene>
    <name evidence="17" type="ORF">Tco_0937021</name>
</gene>
<evidence type="ECO:0000256" key="3">
    <source>
        <dbReference type="ARBA" id="ARBA00022528"/>
    </source>
</evidence>
<comment type="caution">
    <text evidence="17">The sequence shown here is derived from an EMBL/GenBank/DDBJ whole genome shotgun (WGS) entry which is preliminary data.</text>
</comment>
<keyword evidence="11" id="KW-1133">Transmembrane helix</keyword>
<feature type="compositionally biased region" description="Acidic residues" evidence="14">
    <location>
        <begin position="494"/>
        <end position="512"/>
    </location>
</feature>
<keyword evidence="12" id="KW-0472">Membrane</keyword>
<proteinExistence type="predicted"/>
<dbReference type="Pfam" id="PF15072">
    <property type="entry name" value="HROB"/>
    <property type="match status" value="1"/>
</dbReference>
<dbReference type="PANTHER" id="PTHR10903">
    <property type="entry name" value="GTPASE, IMAP FAMILY MEMBER-RELATED"/>
    <property type="match status" value="1"/>
</dbReference>
<feature type="domain" description="Translocase of chloroplast 159/132 membrane anchor" evidence="15">
    <location>
        <begin position="546"/>
        <end position="647"/>
    </location>
</feature>
<dbReference type="Pfam" id="PF11886">
    <property type="entry name" value="TOC159_MAD"/>
    <property type="match status" value="1"/>
</dbReference>